<dbReference type="InterPro" id="IPR000757">
    <property type="entry name" value="Beta-glucanase-like"/>
</dbReference>
<dbReference type="PROSITE" id="PS51762">
    <property type="entry name" value="GH16_2"/>
    <property type="match status" value="1"/>
</dbReference>
<dbReference type="SUPFAM" id="SSF49899">
    <property type="entry name" value="Concanavalin A-like lectins/glucanases"/>
    <property type="match status" value="1"/>
</dbReference>
<dbReference type="Gene3D" id="2.60.120.200">
    <property type="match status" value="1"/>
</dbReference>
<evidence type="ECO:0000256" key="1">
    <source>
        <dbReference type="ARBA" id="ARBA00006865"/>
    </source>
</evidence>
<dbReference type="InterPro" id="IPR013320">
    <property type="entry name" value="ConA-like_dom_sf"/>
</dbReference>
<dbReference type="PANTHER" id="PTHR10963:SF55">
    <property type="entry name" value="GLYCOSIDE HYDROLASE FAMILY 16 PROTEIN"/>
    <property type="match status" value="1"/>
</dbReference>
<protein>
    <recommendedName>
        <fullName evidence="2">GH16 domain-containing protein</fullName>
    </recommendedName>
</protein>
<comment type="caution">
    <text evidence="3">The sequence shown here is derived from an EMBL/GenBank/DDBJ whole genome shotgun (WGS) entry which is preliminary data.</text>
</comment>
<accession>A0A8J2RUD4</accession>
<dbReference type="InterPro" id="IPR050546">
    <property type="entry name" value="Glycosyl_Hydrlase_16"/>
</dbReference>
<sequence length="456" mass="52403">MSDTAGNSIPLMGEFTVEVQHLGITEQLPLLVSRIDNMPPIMGTNWFEKVDLDFNSIFSNITFAEDGKTQNFIAERKEKPNPVQITYDLPSKTTIPSRPPDGAYLFGSIFYMLVVCSHVAFNSDSHQVRGPIIWQDEFEFLDYGKWMHLITAWRGGNQEFQYYHNLTENSYVRDGVLYIKPTLTADRFSEDFLYNGELDLNQEGCNVDWEGGCYVAAGEEIINPIQSARMVTSDSFSFTYGTIEIRAKMPKGDWIWPAIWMKPTDNIYGNWPRSGEIDIVEMKGNANFSCNGNPIGRQLAGSTLHWGPDPSQDRWRLSHWEKIIEEPDFSSDFHIYRVDWLPNGFHFYIDKELIGEMFPPAGGFWELGGFDGDNLWISGSNLAPFDQRFHFLLNVAVGGNFFPDGCQNADYEKPWTASDPTQMTKFWESRDKWLPTWNAETDDNTMQVDYIRVYQL</sequence>
<proteinExistence type="inferred from homology"/>
<dbReference type="AlphaFoldDB" id="A0A8J2RUD4"/>
<evidence type="ECO:0000259" key="2">
    <source>
        <dbReference type="PROSITE" id="PS51762"/>
    </source>
</evidence>
<name>A0A8J2RUD4_9CRUS</name>
<dbReference type="GO" id="GO:0005975">
    <property type="term" value="P:carbohydrate metabolic process"/>
    <property type="evidence" value="ECO:0007669"/>
    <property type="project" value="InterPro"/>
</dbReference>
<organism evidence="3 4">
    <name type="scientific">Daphnia galeata</name>
    <dbReference type="NCBI Taxonomy" id="27404"/>
    <lineage>
        <taxon>Eukaryota</taxon>
        <taxon>Metazoa</taxon>
        <taxon>Ecdysozoa</taxon>
        <taxon>Arthropoda</taxon>
        <taxon>Crustacea</taxon>
        <taxon>Branchiopoda</taxon>
        <taxon>Diplostraca</taxon>
        <taxon>Cladocera</taxon>
        <taxon>Anomopoda</taxon>
        <taxon>Daphniidae</taxon>
        <taxon>Daphnia</taxon>
    </lineage>
</organism>
<dbReference type="PANTHER" id="PTHR10963">
    <property type="entry name" value="GLYCOSYL HYDROLASE-RELATED"/>
    <property type="match status" value="1"/>
</dbReference>
<evidence type="ECO:0000313" key="3">
    <source>
        <dbReference type="EMBL" id="CAH0106511.1"/>
    </source>
</evidence>
<dbReference type="OrthoDB" id="4781at2759"/>
<evidence type="ECO:0000313" key="4">
    <source>
        <dbReference type="Proteomes" id="UP000789390"/>
    </source>
</evidence>
<dbReference type="EMBL" id="CAKKLH010000223">
    <property type="protein sequence ID" value="CAH0106511.1"/>
    <property type="molecule type" value="Genomic_DNA"/>
</dbReference>
<dbReference type="Pfam" id="PF00722">
    <property type="entry name" value="Glyco_hydro_16"/>
    <property type="match status" value="1"/>
</dbReference>
<dbReference type="Proteomes" id="UP000789390">
    <property type="component" value="Unassembled WGS sequence"/>
</dbReference>
<feature type="domain" description="GH16" evidence="2">
    <location>
        <begin position="104"/>
        <end position="456"/>
    </location>
</feature>
<reference evidence="3" key="1">
    <citation type="submission" date="2021-11" db="EMBL/GenBank/DDBJ databases">
        <authorList>
            <person name="Schell T."/>
        </authorList>
    </citation>
    <scope>NUCLEOTIDE SEQUENCE</scope>
    <source>
        <strain evidence="3">M5</strain>
    </source>
</reference>
<gene>
    <name evidence="3" type="ORF">DGAL_LOCUS9666</name>
</gene>
<dbReference type="GO" id="GO:0004553">
    <property type="term" value="F:hydrolase activity, hydrolyzing O-glycosyl compounds"/>
    <property type="evidence" value="ECO:0007669"/>
    <property type="project" value="InterPro"/>
</dbReference>
<keyword evidence="4" id="KW-1185">Reference proteome</keyword>
<comment type="similarity">
    <text evidence="1">Belongs to the glycosyl hydrolase 16 family.</text>
</comment>